<evidence type="ECO:0000313" key="2">
    <source>
        <dbReference type="Proteomes" id="UP000004382"/>
    </source>
</evidence>
<proteinExistence type="predicted"/>
<evidence type="ECO:0000313" key="1">
    <source>
        <dbReference type="EMBL" id="EHP90970.1"/>
    </source>
</evidence>
<reference evidence="1 2" key="1">
    <citation type="submission" date="2011-09" db="EMBL/GenBank/DDBJ databases">
        <title>The draft genome of Methylobacterium extorquens DSM 13060.</title>
        <authorList>
            <consortium name="US DOE Joint Genome Institute (JGI-PGF)"/>
            <person name="Lucas S."/>
            <person name="Han J."/>
            <person name="Lapidus A."/>
            <person name="Cheng J.-F."/>
            <person name="Goodwin L."/>
            <person name="Pitluck S."/>
            <person name="Peters L."/>
            <person name="Land M.L."/>
            <person name="Hauser L."/>
            <person name="Koskimaki J."/>
            <person name="Halonen O."/>
            <person name="Pirttila A."/>
            <person name="Frank C."/>
            <person name="Woyke T.J."/>
        </authorList>
    </citation>
    <scope>NUCLEOTIDE SEQUENCE [LARGE SCALE GENOMIC DNA]</scope>
    <source>
        <strain evidence="1 2">DSM 13060</strain>
    </source>
</reference>
<accession>H1KNC8</accession>
<protein>
    <submittedName>
        <fullName evidence="1">Uncharacterized protein</fullName>
    </submittedName>
</protein>
<organism evidence="1 2">
    <name type="scientific">Methylorubrum extorquens DSM 13060</name>
    <dbReference type="NCBI Taxonomy" id="882800"/>
    <lineage>
        <taxon>Bacteria</taxon>
        <taxon>Pseudomonadati</taxon>
        <taxon>Pseudomonadota</taxon>
        <taxon>Alphaproteobacteria</taxon>
        <taxon>Hyphomicrobiales</taxon>
        <taxon>Methylobacteriaceae</taxon>
        <taxon>Methylorubrum</taxon>
    </lineage>
</organism>
<dbReference type="EMBL" id="AGJK01000140">
    <property type="protein sequence ID" value="EHP90970.1"/>
    <property type="molecule type" value="Genomic_DNA"/>
</dbReference>
<sequence>MKRRKPATAKIVVEKAVSRYVPDPHRRHRTIENKKLYNRKARPNVGPSDVSGSQSWIFARSRARSRSALAASMYSRA</sequence>
<name>H1KNC8_METEX</name>
<comment type="caution">
    <text evidence="1">The sequence shown here is derived from an EMBL/GenBank/DDBJ whole genome shotgun (WGS) entry which is preliminary data.</text>
</comment>
<gene>
    <name evidence="1" type="ORF">MetexDRAFT_4141</name>
</gene>
<dbReference type="Proteomes" id="UP000004382">
    <property type="component" value="Unassembled WGS sequence"/>
</dbReference>
<dbReference type="AlphaFoldDB" id="H1KNC8"/>